<keyword evidence="2" id="KW-0479">Metal-binding</keyword>
<comment type="similarity">
    <text evidence="1 4">Belongs to the yippee family.</text>
</comment>
<evidence type="ECO:0000313" key="8">
    <source>
        <dbReference type="Proteomes" id="UP000652761"/>
    </source>
</evidence>
<keyword evidence="5" id="KW-0812">Transmembrane</keyword>
<dbReference type="GO" id="GO:0046872">
    <property type="term" value="F:metal ion binding"/>
    <property type="evidence" value="ECO:0007669"/>
    <property type="project" value="UniProtKB-KW"/>
</dbReference>
<keyword evidence="5" id="KW-0472">Membrane</keyword>
<accession>A0A843UKI3</accession>
<protein>
    <recommendedName>
        <fullName evidence="4">Protein yippee-like</fullName>
    </recommendedName>
</protein>
<dbReference type="InterPro" id="IPR034751">
    <property type="entry name" value="Yippee"/>
</dbReference>
<evidence type="ECO:0000313" key="7">
    <source>
        <dbReference type="EMBL" id="MQL83881.1"/>
    </source>
</evidence>
<organism evidence="7 8">
    <name type="scientific">Colocasia esculenta</name>
    <name type="common">Wild taro</name>
    <name type="synonym">Arum esculentum</name>
    <dbReference type="NCBI Taxonomy" id="4460"/>
    <lineage>
        <taxon>Eukaryota</taxon>
        <taxon>Viridiplantae</taxon>
        <taxon>Streptophyta</taxon>
        <taxon>Embryophyta</taxon>
        <taxon>Tracheophyta</taxon>
        <taxon>Spermatophyta</taxon>
        <taxon>Magnoliopsida</taxon>
        <taxon>Liliopsida</taxon>
        <taxon>Araceae</taxon>
        <taxon>Aroideae</taxon>
        <taxon>Colocasieae</taxon>
        <taxon>Colocasia</taxon>
    </lineage>
</organism>
<evidence type="ECO:0000256" key="4">
    <source>
        <dbReference type="RuleBase" id="RU110713"/>
    </source>
</evidence>
<proteinExistence type="inferred from homology"/>
<evidence type="ECO:0000256" key="5">
    <source>
        <dbReference type="SAM" id="Phobius"/>
    </source>
</evidence>
<evidence type="ECO:0000256" key="2">
    <source>
        <dbReference type="ARBA" id="ARBA00022723"/>
    </source>
</evidence>
<keyword evidence="8" id="KW-1185">Reference proteome</keyword>
<comment type="caution">
    <text evidence="7">The sequence shown here is derived from an EMBL/GenBank/DDBJ whole genome shotgun (WGS) entry which is preliminary data.</text>
</comment>
<keyword evidence="5" id="KW-1133">Transmembrane helix</keyword>
<dbReference type="InterPro" id="IPR004910">
    <property type="entry name" value="Yippee/Mis18/Cereblon"/>
</dbReference>
<evidence type="ECO:0000256" key="3">
    <source>
        <dbReference type="ARBA" id="ARBA00022833"/>
    </source>
</evidence>
<dbReference type="EMBL" id="NMUH01000723">
    <property type="protein sequence ID" value="MQL83881.1"/>
    <property type="molecule type" value="Genomic_DNA"/>
</dbReference>
<keyword evidence="3" id="KW-0862">Zinc</keyword>
<dbReference type="InterPro" id="IPR039058">
    <property type="entry name" value="Yippee_fam"/>
</dbReference>
<sequence>MIGSVNVSVGQKEDRLMMTGMHTVADIFCIGCGSIMGWKYFVAHERNQKYKEGKFILERCRVLGPDGPNYWVNHEAQVSGSDAQGT</sequence>
<dbReference type="PROSITE" id="PS51792">
    <property type="entry name" value="YIPPEE"/>
    <property type="match status" value="1"/>
</dbReference>
<dbReference type="PANTHER" id="PTHR13848">
    <property type="entry name" value="PROTEIN YIPPEE-LIKE CG15309-RELATED"/>
    <property type="match status" value="1"/>
</dbReference>
<feature type="domain" description="Yippee" evidence="6">
    <location>
        <begin position="1"/>
        <end position="66"/>
    </location>
</feature>
<dbReference type="Proteomes" id="UP000652761">
    <property type="component" value="Unassembled WGS sequence"/>
</dbReference>
<dbReference type="OrthoDB" id="6407410at2759"/>
<dbReference type="Pfam" id="PF03226">
    <property type="entry name" value="Yippee-Mis18"/>
    <property type="match status" value="1"/>
</dbReference>
<name>A0A843UKI3_COLES</name>
<reference evidence="7" key="1">
    <citation type="submission" date="2017-07" db="EMBL/GenBank/DDBJ databases">
        <title>Taro Niue Genome Assembly and Annotation.</title>
        <authorList>
            <person name="Atibalentja N."/>
            <person name="Keating K."/>
            <person name="Fields C.J."/>
        </authorList>
    </citation>
    <scope>NUCLEOTIDE SEQUENCE</scope>
    <source>
        <strain evidence="7">Niue_2</strain>
        <tissue evidence="7">Leaf</tissue>
    </source>
</reference>
<gene>
    <name evidence="7" type="ORF">Taro_016378</name>
</gene>
<evidence type="ECO:0000256" key="1">
    <source>
        <dbReference type="ARBA" id="ARBA00005613"/>
    </source>
</evidence>
<feature type="transmembrane region" description="Helical" evidence="5">
    <location>
        <begin position="20"/>
        <end position="41"/>
    </location>
</feature>
<dbReference type="AlphaFoldDB" id="A0A843UKI3"/>
<evidence type="ECO:0000259" key="6">
    <source>
        <dbReference type="PROSITE" id="PS51792"/>
    </source>
</evidence>